<reference evidence="17 18" key="1">
    <citation type="submission" date="2019-01" db="EMBL/GenBank/DDBJ databases">
        <title>Draft Genome and Complete Hox-Cluster Characterization of the Sterlet Sturgeon (Acipenser ruthenus).</title>
        <authorList>
            <person name="Wei Q."/>
        </authorList>
    </citation>
    <scope>NUCLEOTIDE SEQUENCE [LARGE SCALE GENOMIC DNA]</scope>
    <source>
        <strain evidence="17">WHYD16114868_AA</strain>
        <tissue evidence="17">Blood</tissue>
    </source>
</reference>
<dbReference type="GO" id="GO:0008360">
    <property type="term" value="P:regulation of cell shape"/>
    <property type="evidence" value="ECO:0007669"/>
    <property type="project" value="TreeGrafter"/>
</dbReference>
<dbReference type="InterPro" id="IPR002165">
    <property type="entry name" value="Plexin_repeat"/>
</dbReference>
<feature type="signal peptide" evidence="15">
    <location>
        <begin position="1"/>
        <end position="22"/>
    </location>
</feature>
<feature type="region of interest" description="Disordered" evidence="14">
    <location>
        <begin position="899"/>
        <end position="928"/>
    </location>
</feature>
<dbReference type="GO" id="GO:0017154">
    <property type="term" value="F:semaphorin receptor activity"/>
    <property type="evidence" value="ECO:0007669"/>
    <property type="project" value="InterPro"/>
</dbReference>
<dbReference type="SUPFAM" id="SSF101912">
    <property type="entry name" value="Sema domain"/>
    <property type="match status" value="1"/>
</dbReference>
<organism evidence="17 18">
    <name type="scientific">Acipenser ruthenus</name>
    <name type="common">Sterlet sturgeon</name>
    <dbReference type="NCBI Taxonomy" id="7906"/>
    <lineage>
        <taxon>Eukaryota</taxon>
        <taxon>Metazoa</taxon>
        <taxon>Chordata</taxon>
        <taxon>Craniata</taxon>
        <taxon>Vertebrata</taxon>
        <taxon>Euteleostomi</taxon>
        <taxon>Actinopterygii</taxon>
        <taxon>Chondrostei</taxon>
        <taxon>Acipenseriformes</taxon>
        <taxon>Acipenseridae</taxon>
        <taxon>Acipenser</taxon>
    </lineage>
</organism>
<evidence type="ECO:0000313" key="18">
    <source>
        <dbReference type="Proteomes" id="UP000289886"/>
    </source>
</evidence>
<keyword evidence="12" id="KW-0325">Glycoprotein</keyword>
<dbReference type="Pfam" id="PF08337">
    <property type="entry name" value="Plexin_cytopl"/>
    <property type="match status" value="2"/>
</dbReference>
<keyword evidence="4" id="KW-0597">Phosphoprotein</keyword>
<dbReference type="FunFam" id="2.60.40.10:FF:000131">
    <property type="entry name" value="Plexin A2"/>
    <property type="match status" value="1"/>
</dbReference>
<dbReference type="FunFam" id="2.130.10.10:FF:000126">
    <property type="entry name" value="Plexin B1"/>
    <property type="match status" value="1"/>
</dbReference>
<evidence type="ECO:0000256" key="4">
    <source>
        <dbReference type="ARBA" id="ARBA00022553"/>
    </source>
</evidence>
<dbReference type="InterPro" id="IPR041019">
    <property type="entry name" value="TIG1_plexin"/>
</dbReference>
<dbReference type="InterPro" id="IPR031148">
    <property type="entry name" value="Plexin"/>
</dbReference>
<dbReference type="Pfam" id="PF18020">
    <property type="entry name" value="TIG_2"/>
    <property type="match status" value="1"/>
</dbReference>
<dbReference type="Pfam" id="PF24317">
    <property type="entry name" value="PSI_Plexin-B"/>
    <property type="match status" value="1"/>
</dbReference>
<evidence type="ECO:0000256" key="9">
    <source>
        <dbReference type="ARBA" id="ARBA00023136"/>
    </source>
</evidence>
<evidence type="ECO:0000313" key="17">
    <source>
        <dbReference type="EMBL" id="RXM97384.1"/>
    </source>
</evidence>
<evidence type="ECO:0000256" key="7">
    <source>
        <dbReference type="ARBA" id="ARBA00022737"/>
    </source>
</evidence>
<evidence type="ECO:0000256" key="12">
    <source>
        <dbReference type="ARBA" id="ARBA00023180"/>
    </source>
</evidence>
<evidence type="ECO:0000256" key="3">
    <source>
        <dbReference type="ARBA" id="ARBA00022475"/>
    </source>
</evidence>
<evidence type="ECO:0000256" key="14">
    <source>
        <dbReference type="SAM" id="MobiDB-lite"/>
    </source>
</evidence>
<comment type="subcellular location">
    <subcellularLocation>
        <location evidence="1">Cell membrane</location>
        <topology evidence="1">Single-pass type I membrane protein</topology>
    </subcellularLocation>
</comment>
<keyword evidence="7" id="KW-0677">Repeat</keyword>
<dbReference type="InterPro" id="IPR002909">
    <property type="entry name" value="IPT_dom"/>
</dbReference>
<dbReference type="Pfam" id="PF17960">
    <property type="entry name" value="TIG_plexin"/>
    <property type="match status" value="1"/>
</dbReference>
<dbReference type="SMART" id="SM00423">
    <property type="entry name" value="PSI"/>
    <property type="match status" value="3"/>
</dbReference>
<evidence type="ECO:0000256" key="11">
    <source>
        <dbReference type="ARBA" id="ARBA00023170"/>
    </source>
</evidence>
<proteinExistence type="inferred from homology"/>
<dbReference type="PANTHER" id="PTHR22625:SF36">
    <property type="entry name" value="PLEXIN-B1"/>
    <property type="match status" value="1"/>
</dbReference>
<feature type="region of interest" description="Disordered" evidence="14">
    <location>
        <begin position="713"/>
        <end position="780"/>
    </location>
</feature>
<dbReference type="Gene3D" id="1.10.506.10">
    <property type="entry name" value="GTPase Activation - p120gap, domain 1"/>
    <property type="match status" value="2"/>
</dbReference>
<dbReference type="InterPro" id="IPR036352">
    <property type="entry name" value="Semap_dom_sf"/>
</dbReference>
<dbReference type="GO" id="GO:0002116">
    <property type="term" value="C:semaphorin receptor complex"/>
    <property type="evidence" value="ECO:0007669"/>
    <property type="project" value="TreeGrafter"/>
</dbReference>
<dbReference type="GO" id="GO:0005886">
    <property type="term" value="C:plasma membrane"/>
    <property type="evidence" value="ECO:0007669"/>
    <property type="project" value="UniProtKB-SubCell"/>
</dbReference>
<dbReference type="InterPro" id="IPR013783">
    <property type="entry name" value="Ig-like_fold"/>
</dbReference>
<feature type="chain" id="PRO_5024799473" evidence="15">
    <location>
        <begin position="23"/>
        <end position="1858"/>
    </location>
</feature>
<dbReference type="Gene3D" id="2.130.10.10">
    <property type="entry name" value="YVTN repeat-like/Quinoprotein amine dehydrogenase"/>
    <property type="match status" value="1"/>
</dbReference>
<evidence type="ECO:0000256" key="6">
    <source>
        <dbReference type="ARBA" id="ARBA00022729"/>
    </source>
</evidence>
<comment type="caution">
    <text evidence="13">Lacks conserved residue(s) required for the propagation of feature annotation.</text>
</comment>
<evidence type="ECO:0000256" key="10">
    <source>
        <dbReference type="ARBA" id="ARBA00023157"/>
    </source>
</evidence>
<keyword evidence="3" id="KW-1003">Cell membrane</keyword>
<protein>
    <submittedName>
        <fullName evidence="17">Plexin-B1</fullName>
    </submittedName>
</protein>
<dbReference type="CDD" id="cd01180">
    <property type="entry name" value="IPT_plexin_repeat1"/>
    <property type="match status" value="1"/>
</dbReference>
<dbReference type="Proteomes" id="UP000289886">
    <property type="component" value="Unassembled WGS sequence"/>
</dbReference>
<dbReference type="FunFam" id="2.60.40.10:FF:000705">
    <property type="entry name" value="Plexin B1"/>
    <property type="match status" value="1"/>
</dbReference>
<feature type="domain" description="Sema" evidence="16">
    <location>
        <begin position="6"/>
        <end position="474"/>
    </location>
</feature>
<dbReference type="SUPFAM" id="SSF48350">
    <property type="entry name" value="GTPase activation domain, GAP"/>
    <property type="match status" value="1"/>
</dbReference>
<sequence>MPPGAVLIYTFLCLLGSSFLSAYETFTRSGTKFEHLALHPDPQTGTVYIGATNYLFQLSSDLQLRTEESTGPVEDSKDCLPPIAFTHCPQARLANNHNKLLLVNPYKGELITCGSVHQGICEKRSLDSIKNILFKTDRPVDTQYVAANDPNVTTVGLVALSKEQLPVLFVGRGYTSSHPPISTRNLVSPLIFSYEETAKLALAGRLSEYDHHFVKSFSHHSSVYFLFYRRDLKSQSREYKTYISRICLYDTSYYSYVEVPLVCRTAGKNYNLLQAVHVGHPAEGLGAGRLRTQGDVLVGVFSMGLASSGKPGEDSAMCMYTLEEIDRRINATRDLCYTRDGRAEGGEAAYIEYDVKSLCANLPSNTLDAYPCGSDHTPSPMASRVPVEAAPLLDSPNTRLTAVAVSVMEGHTIVFLGDSKGNLHKVFLGPSGEAEKYATIMIQSNAAIGGDLLLDQSQEYLYIMTQSMVVKRRVAECSKHLDCQSCLSANDPYCGWCVLEGMCGRRSDCLRSSLAGQWMWSYDQHQQCLRVQSLTPSNISREEKRTIFLSIPELPALVEEESYSCFFEDYESPAVLTETGVTCSSPDANKVPPIHQGEDYVTVRLSLRFLNITVSSTDFTFYDCSAVKQLSRSMPCRGCVSSQWGCNWCVHHHLCTHKPTCEEGVIIYNKHFALPTSPPPSVTPVIVFSTAPLPSTLAPTTLPTTVPTVTTTTAATTTTTTAPTTTTTPPTTTTTSPPTTTSPMTTTESPTTTEPTTIPTTVQPATVPTTLPTTTEPTTLPTTLAATTTTTTTASTEATAVAMPAEHTVPVLVAEETTEEEIVTTADYTDLLTMNHAVELDETEVPPSPQPTAGEDRNTSPFTTPALLTFQPFVASVTASPDPSNDTIQLNDALSIVEPPHDVLPPTVTATQSPTDPSPLETPSDSDSEFEFPIAEMQPTVISEQLLDAGSDPVPWFEEVQMENDTAPFSASTLLSGDGDAENVSLTFPRMLDSDLEFDYQYDSPGFYTVGEEAVGVSWGPADCPCVESVQGSALLPVNVERKITLLGKNLHLFQDHELDYECVFVIEGRMVVVDTYVETDELDPSLYYLTCQLHRYTYSAQQEDYNAVVYIKRRDTYRVDSAQDLYVTLYNCSAGRADCSRCQTADPKYSCVWCGGGQSSCVYKESCTEEIKQTCPAPLIHSIEPLSGLVEGGTVVTISGSNLGQKSQDIEHTVSVAGIPCTVDPSRYEVSTRIVCMTTASDGPKSGHVSVEVNGGGHGVSTQVFTYQDPVLESISPQRGPKVGGTSLNITGSKLLTGRPSEVSIFVGDIPCVISSELQDDWLQCQTGPSNVTAELTVRLRYGQNERRLQGTLYYYTEDPNITQAGPPKSFLGIVLVENGRGNSEPLQCFGSNRGTCVFSGGRVIRLFGHNLDVVQSPKIQVTLSPMKQRRKRRGVEAQDRSPRRHRRIVPDTGCPEDTLCSIQQFVEPCQVNTSSLILCKSPAIRTLLRNAQVTVEFIMDNLRVDFNSISQTRFSYELNPTLKPLSGVDSKPYRHKPGSVISVEVRTLPSHLAWRKSKQALRDYKKVQIQLENLETSVRDRCKKEFTDLMTEMMDVSSDLVGSGIPFLDYKMYAERIFFPGHRVSPLRRDLDVQECRRQTVEQGLVQLSNLLNSKLFLTKFIHTLESQRTFSPRDRAYVASLLTVSLHSKLEYFTDILKTLLNDLVEQYVAKNPKLMLRSLPLRFWINIIKNPHFIFDVQASDNVDAVLSVIAQTFMDSCTIAEHKLGRDSPINKLLYARDIPRYKQMVERYYADIRQMISASDQEMNSSLAELSRNYSGELNYLVALHELYKYINKYYDQVRSLVLFYKNVALRL</sequence>
<keyword evidence="8" id="KW-1133">Transmembrane helix</keyword>
<dbReference type="InterPro" id="IPR001627">
    <property type="entry name" value="Semap_dom"/>
</dbReference>
<dbReference type="EMBL" id="SCEB01001117">
    <property type="protein sequence ID" value="RXM97384.1"/>
    <property type="molecule type" value="Genomic_DNA"/>
</dbReference>
<dbReference type="InterPro" id="IPR013548">
    <property type="entry name" value="Plexin_cytoplasmic_RasGAP_dom"/>
</dbReference>
<feature type="region of interest" description="Disordered" evidence="14">
    <location>
        <begin position="840"/>
        <end position="862"/>
    </location>
</feature>
<feature type="compositionally biased region" description="Polar residues" evidence="14">
    <location>
        <begin position="908"/>
        <end position="923"/>
    </location>
</feature>
<feature type="region of interest" description="Disordered" evidence="14">
    <location>
        <begin position="1428"/>
        <end position="1452"/>
    </location>
</feature>
<evidence type="ECO:0000259" key="16">
    <source>
        <dbReference type="PROSITE" id="PS51004"/>
    </source>
</evidence>
<keyword evidence="18" id="KW-1185">Reference proteome</keyword>
<evidence type="ECO:0000256" key="1">
    <source>
        <dbReference type="ARBA" id="ARBA00004251"/>
    </source>
</evidence>
<dbReference type="InterPro" id="IPR016201">
    <property type="entry name" value="PSI"/>
</dbReference>
<evidence type="ECO:0000256" key="13">
    <source>
        <dbReference type="PROSITE-ProRule" id="PRU00352"/>
    </source>
</evidence>
<evidence type="ECO:0000256" key="8">
    <source>
        <dbReference type="ARBA" id="ARBA00022989"/>
    </source>
</evidence>
<dbReference type="GO" id="GO:0007162">
    <property type="term" value="P:negative regulation of cell adhesion"/>
    <property type="evidence" value="ECO:0007669"/>
    <property type="project" value="TreeGrafter"/>
</dbReference>
<comment type="similarity">
    <text evidence="2">Belongs to the plexin family.</text>
</comment>
<dbReference type="FunFam" id="2.60.40.10:FF:000203">
    <property type="entry name" value="Plexin B2"/>
    <property type="match status" value="1"/>
</dbReference>
<dbReference type="PANTHER" id="PTHR22625">
    <property type="entry name" value="PLEXIN"/>
    <property type="match status" value="1"/>
</dbReference>
<accession>A0A662YKW8</accession>
<dbReference type="Pfam" id="PF01833">
    <property type="entry name" value="TIG"/>
    <property type="match status" value="2"/>
</dbReference>
<gene>
    <name evidence="17" type="ORF">EOD39_14500</name>
</gene>
<dbReference type="InterPro" id="IPR014756">
    <property type="entry name" value="Ig_E-set"/>
</dbReference>
<dbReference type="SMART" id="SM00429">
    <property type="entry name" value="IPT"/>
    <property type="match status" value="3"/>
</dbReference>
<keyword evidence="10" id="KW-1015">Disulfide bond</keyword>
<dbReference type="GO" id="GO:0007411">
    <property type="term" value="P:axon guidance"/>
    <property type="evidence" value="ECO:0007669"/>
    <property type="project" value="UniProtKB-ARBA"/>
</dbReference>
<dbReference type="Gene3D" id="2.60.40.10">
    <property type="entry name" value="Immunoglobulins"/>
    <property type="match status" value="3"/>
</dbReference>
<dbReference type="GO" id="GO:0050772">
    <property type="term" value="P:positive regulation of axonogenesis"/>
    <property type="evidence" value="ECO:0007669"/>
    <property type="project" value="TreeGrafter"/>
</dbReference>
<dbReference type="Pfam" id="PF01403">
    <property type="entry name" value="Sema"/>
    <property type="match status" value="1"/>
</dbReference>
<keyword evidence="9" id="KW-0472">Membrane</keyword>
<name>A0A662YKW8_ACIRT</name>
<dbReference type="GO" id="GO:0030334">
    <property type="term" value="P:regulation of cell migration"/>
    <property type="evidence" value="ECO:0007669"/>
    <property type="project" value="TreeGrafter"/>
</dbReference>
<comment type="caution">
    <text evidence="17">The sequence shown here is derived from an EMBL/GenBank/DDBJ whole genome shotgun (WGS) entry which is preliminary data.</text>
</comment>
<dbReference type="Pfam" id="PF01437">
    <property type="entry name" value="PSI"/>
    <property type="match status" value="1"/>
</dbReference>
<dbReference type="SUPFAM" id="SSF103575">
    <property type="entry name" value="Plexin repeat"/>
    <property type="match status" value="1"/>
</dbReference>
<evidence type="ECO:0000256" key="2">
    <source>
        <dbReference type="ARBA" id="ARBA00010297"/>
    </source>
</evidence>
<dbReference type="InterPro" id="IPR008936">
    <property type="entry name" value="Rho_GTPase_activation_prot"/>
</dbReference>
<dbReference type="InterPro" id="IPR057533">
    <property type="entry name" value="PSI_Plexin-B"/>
</dbReference>
<dbReference type="InterPro" id="IPR015943">
    <property type="entry name" value="WD40/YVTN_repeat-like_dom_sf"/>
</dbReference>
<dbReference type="SMART" id="SM00630">
    <property type="entry name" value="Sema"/>
    <property type="match status" value="1"/>
</dbReference>
<keyword evidence="5" id="KW-0812">Transmembrane</keyword>
<evidence type="ECO:0000256" key="5">
    <source>
        <dbReference type="ARBA" id="ARBA00022692"/>
    </source>
</evidence>
<dbReference type="SUPFAM" id="SSF81296">
    <property type="entry name" value="E set domains"/>
    <property type="match status" value="2"/>
</dbReference>
<dbReference type="PROSITE" id="PS51004">
    <property type="entry name" value="SEMA"/>
    <property type="match status" value="1"/>
</dbReference>
<evidence type="ECO:0000256" key="15">
    <source>
        <dbReference type="SAM" id="SignalP"/>
    </source>
</evidence>
<dbReference type="Pfam" id="PF24479">
    <property type="entry name" value="PSI_PlexinA-B"/>
    <property type="match status" value="1"/>
</dbReference>
<keyword evidence="11" id="KW-0675">Receptor</keyword>
<keyword evidence="6 15" id="KW-0732">Signal</keyword>
<dbReference type="InterPro" id="IPR041362">
    <property type="entry name" value="TIG2_plexin"/>
</dbReference>